<evidence type="ECO:0000313" key="1">
    <source>
        <dbReference type="EMBL" id="MCD9645875.1"/>
    </source>
</evidence>
<proteinExistence type="predicted"/>
<dbReference type="EMBL" id="JACEIK010004579">
    <property type="protein sequence ID" value="MCD9645875.1"/>
    <property type="molecule type" value="Genomic_DNA"/>
</dbReference>
<evidence type="ECO:0000313" key="2">
    <source>
        <dbReference type="Proteomes" id="UP000823775"/>
    </source>
</evidence>
<dbReference type="Proteomes" id="UP000823775">
    <property type="component" value="Unassembled WGS sequence"/>
</dbReference>
<protein>
    <submittedName>
        <fullName evidence="1">Uncharacterized protein</fullName>
    </submittedName>
</protein>
<organism evidence="1 2">
    <name type="scientific">Datura stramonium</name>
    <name type="common">Jimsonweed</name>
    <name type="synonym">Common thornapple</name>
    <dbReference type="NCBI Taxonomy" id="4076"/>
    <lineage>
        <taxon>Eukaryota</taxon>
        <taxon>Viridiplantae</taxon>
        <taxon>Streptophyta</taxon>
        <taxon>Embryophyta</taxon>
        <taxon>Tracheophyta</taxon>
        <taxon>Spermatophyta</taxon>
        <taxon>Magnoliopsida</taxon>
        <taxon>eudicotyledons</taxon>
        <taxon>Gunneridae</taxon>
        <taxon>Pentapetalae</taxon>
        <taxon>asterids</taxon>
        <taxon>lamiids</taxon>
        <taxon>Solanales</taxon>
        <taxon>Solanaceae</taxon>
        <taxon>Solanoideae</taxon>
        <taxon>Datureae</taxon>
        <taxon>Datura</taxon>
    </lineage>
</organism>
<keyword evidence="2" id="KW-1185">Reference proteome</keyword>
<gene>
    <name evidence="1" type="ORF">HAX54_035186</name>
</gene>
<accession>A0ABS8VF12</accession>
<sequence>MRFADEQDRDRAIFSFSVPHGPRLFRSHMDGDARLTESEAELDLRDRFRFFLAQLLCAAARFENGFSPTGDISGHAFWALLRAAI</sequence>
<reference evidence="1 2" key="1">
    <citation type="journal article" date="2021" name="BMC Genomics">
        <title>Datura genome reveals duplications of psychoactive alkaloid biosynthetic genes and high mutation rate following tissue culture.</title>
        <authorList>
            <person name="Rajewski A."/>
            <person name="Carter-House D."/>
            <person name="Stajich J."/>
            <person name="Litt A."/>
        </authorList>
    </citation>
    <scope>NUCLEOTIDE SEQUENCE [LARGE SCALE GENOMIC DNA]</scope>
    <source>
        <strain evidence="1">AR-01</strain>
    </source>
</reference>
<comment type="caution">
    <text evidence="1">The sequence shown here is derived from an EMBL/GenBank/DDBJ whole genome shotgun (WGS) entry which is preliminary data.</text>
</comment>
<name>A0ABS8VF12_DATST</name>